<evidence type="ECO:0000256" key="1">
    <source>
        <dbReference type="SAM" id="Phobius"/>
    </source>
</evidence>
<keyword evidence="1" id="KW-1133">Transmembrane helix</keyword>
<dbReference type="EMBL" id="LWLN01000001">
    <property type="protein sequence ID" value="OLZ42721.1"/>
    <property type="molecule type" value="Genomic_DNA"/>
</dbReference>
<comment type="caution">
    <text evidence="3">The sequence shown here is derived from an EMBL/GenBank/DDBJ whole genome shotgun (WGS) entry which is preliminary data.</text>
</comment>
<keyword evidence="1" id="KW-0812">Transmembrane</keyword>
<sequence>MSVESIGETAIEETDERIDDASDGLTQDVAFTVLSCPRRRYSLHYLMREQREVSLRELSRELAAWENDVDVDAVTHKQRMRVYTALRQSHLPKMDENDIVEFDSSAGVIELTDDASELEVYLDVVPHDEIPWSTYYLGLGGLCAVAVTLSGVGLFPLSEVPGLGLAALVTLLFVGSAIAHRYHERANRLGSAGDPPA</sequence>
<dbReference type="InterPro" id="IPR055768">
    <property type="entry name" value="DUF7344"/>
</dbReference>
<feature type="transmembrane region" description="Helical" evidence="1">
    <location>
        <begin position="161"/>
        <end position="179"/>
    </location>
</feature>
<evidence type="ECO:0000259" key="2">
    <source>
        <dbReference type="Pfam" id="PF24035"/>
    </source>
</evidence>
<dbReference type="AlphaFoldDB" id="A0A1S8B1N5"/>
<reference evidence="4" key="1">
    <citation type="submission" date="2016-04" db="EMBL/GenBank/DDBJ databases">
        <authorList>
            <person name="Chen S.-C."/>
            <person name="Lai M.-C."/>
        </authorList>
    </citation>
    <scope>NUCLEOTIDE SEQUENCE [LARGE SCALE GENOMIC DNA]</scope>
    <source>
        <strain evidence="4">AB14</strain>
    </source>
</reference>
<keyword evidence="1" id="KW-0472">Membrane</keyword>
<dbReference type="RefSeq" id="WP_076148356.1">
    <property type="nucleotide sequence ID" value="NZ_LWLN01000001.1"/>
</dbReference>
<proteinExistence type="predicted"/>
<keyword evidence="4" id="KW-1185">Reference proteome</keyword>
<dbReference type="Proteomes" id="UP000189370">
    <property type="component" value="Unassembled WGS sequence"/>
</dbReference>
<evidence type="ECO:0000313" key="4">
    <source>
        <dbReference type="Proteomes" id="UP000189370"/>
    </source>
</evidence>
<feature type="transmembrane region" description="Helical" evidence="1">
    <location>
        <begin position="135"/>
        <end position="155"/>
    </location>
</feature>
<name>A0A1S8B1N5_9EURY</name>
<protein>
    <recommendedName>
        <fullName evidence="2">DUF7344 domain-containing protein</fullName>
    </recommendedName>
</protein>
<gene>
    <name evidence="3" type="ORF">A6E15_12985</name>
</gene>
<organism evidence="3 4">
    <name type="scientific">Natrinema saccharevitans</name>
    <dbReference type="NCBI Taxonomy" id="301967"/>
    <lineage>
        <taxon>Archaea</taxon>
        <taxon>Methanobacteriati</taxon>
        <taxon>Methanobacteriota</taxon>
        <taxon>Stenosarchaea group</taxon>
        <taxon>Halobacteria</taxon>
        <taxon>Halobacteriales</taxon>
        <taxon>Natrialbaceae</taxon>
        <taxon>Natrinema</taxon>
    </lineage>
</organism>
<dbReference type="Pfam" id="PF24035">
    <property type="entry name" value="DUF7344"/>
    <property type="match status" value="1"/>
</dbReference>
<accession>A0A1S8B1N5</accession>
<feature type="domain" description="DUF7344" evidence="2">
    <location>
        <begin position="31"/>
        <end position="110"/>
    </location>
</feature>
<evidence type="ECO:0000313" key="3">
    <source>
        <dbReference type="EMBL" id="OLZ42721.1"/>
    </source>
</evidence>